<comment type="subcellular location">
    <subcellularLocation>
        <location evidence="1">Cell inner membrane</location>
        <topology evidence="1">Multi-pass membrane protein</topology>
    </subcellularLocation>
</comment>
<feature type="transmembrane region" description="Helical" evidence="8">
    <location>
        <begin position="263"/>
        <end position="280"/>
    </location>
</feature>
<feature type="domain" description="Major facilitator superfamily associated" evidence="9">
    <location>
        <begin position="4"/>
        <end position="356"/>
    </location>
</feature>
<proteinExistence type="predicted"/>
<feature type="transmembrane region" description="Helical" evidence="8">
    <location>
        <begin position="354"/>
        <end position="374"/>
    </location>
</feature>
<evidence type="ECO:0000259" key="9">
    <source>
        <dbReference type="Pfam" id="PF12832"/>
    </source>
</evidence>
<feature type="transmembrane region" description="Helical" evidence="8">
    <location>
        <begin position="130"/>
        <end position="149"/>
    </location>
</feature>
<sequence length="393" mass="42288">MKVLKAYTFAVYGAMAVLFTFLPLYFRDIGLSKIEIGLIMAGGPLISIIGNPFWGYWSDRLQNIRLVLLLMMAGNFIASQTVFQASGVTAISLAMLLFFFFQSSLFSQSNSLILNAIEGTGKRFGSFRSWGSFGWSVVAVAAAPLLGGLGIGKLGYVYGAMLLASIGIGFLLPRGGSAGRGAAFSLRDYGRVFGNKTLVAFFALGVLISVPNSVNSTFVSLRMSELGGSETLIGWSVFLSTVLEVPAFLLFDRWTGKKPGAMIGLLSAASVLFAVRWLFMSTVQSAVPVIWIQMSHCVTFGCYYYFGTQLTAKLVPAQYRASGQAVYALTWNGLSGMIAGLVGGWLLQEMGPRFLYTGGAIVSALGAVGFWMLWRSVRRAERQPAGRAPAIPS</sequence>
<feature type="transmembrane region" description="Helical" evidence="8">
    <location>
        <begin position="286"/>
        <end position="306"/>
    </location>
</feature>
<evidence type="ECO:0000313" key="11">
    <source>
        <dbReference type="Proteomes" id="UP001589619"/>
    </source>
</evidence>
<dbReference type="PANTHER" id="PTHR23522">
    <property type="entry name" value="BLL5896 PROTEIN"/>
    <property type="match status" value="1"/>
</dbReference>
<evidence type="ECO:0000256" key="5">
    <source>
        <dbReference type="ARBA" id="ARBA00022692"/>
    </source>
</evidence>
<keyword evidence="5 8" id="KW-0812">Transmembrane</keyword>
<evidence type="ECO:0000256" key="3">
    <source>
        <dbReference type="ARBA" id="ARBA00022475"/>
    </source>
</evidence>
<dbReference type="Pfam" id="PF12832">
    <property type="entry name" value="MFS_1_like"/>
    <property type="match status" value="1"/>
</dbReference>
<keyword evidence="2" id="KW-0813">Transport</keyword>
<accession>A0ABV5W3D6</accession>
<evidence type="ECO:0000256" key="8">
    <source>
        <dbReference type="SAM" id="Phobius"/>
    </source>
</evidence>
<name>A0ABV5W3D6_9BACL</name>
<gene>
    <name evidence="10" type="ORF">ACFFNY_26035</name>
</gene>
<dbReference type="InterPro" id="IPR024989">
    <property type="entry name" value="MFS_assoc_dom"/>
</dbReference>
<feature type="transmembrane region" description="Helical" evidence="8">
    <location>
        <begin position="155"/>
        <end position="172"/>
    </location>
</feature>
<keyword evidence="7 8" id="KW-0472">Membrane</keyword>
<dbReference type="InterPro" id="IPR036259">
    <property type="entry name" value="MFS_trans_sf"/>
</dbReference>
<evidence type="ECO:0000256" key="2">
    <source>
        <dbReference type="ARBA" id="ARBA00022448"/>
    </source>
</evidence>
<evidence type="ECO:0000256" key="4">
    <source>
        <dbReference type="ARBA" id="ARBA00022519"/>
    </source>
</evidence>
<dbReference type="Gene3D" id="1.20.1250.20">
    <property type="entry name" value="MFS general substrate transporter like domains"/>
    <property type="match status" value="2"/>
</dbReference>
<evidence type="ECO:0000313" key="10">
    <source>
        <dbReference type="EMBL" id="MFB9755050.1"/>
    </source>
</evidence>
<keyword evidence="6 8" id="KW-1133">Transmembrane helix</keyword>
<feature type="transmembrane region" description="Helical" evidence="8">
    <location>
        <begin position="232"/>
        <end position="251"/>
    </location>
</feature>
<keyword evidence="3" id="KW-1003">Cell membrane</keyword>
<protein>
    <submittedName>
        <fullName evidence="10">MFS transporter</fullName>
    </submittedName>
</protein>
<evidence type="ECO:0000256" key="1">
    <source>
        <dbReference type="ARBA" id="ARBA00004429"/>
    </source>
</evidence>
<feature type="transmembrane region" description="Helical" evidence="8">
    <location>
        <begin position="38"/>
        <end position="57"/>
    </location>
</feature>
<evidence type="ECO:0000256" key="6">
    <source>
        <dbReference type="ARBA" id="ARBA00022989"/>
    </source>
</evidence>
<organism evidence="10 11">
    <name type="scientific">Paenibacillus hodogayensis</name>
    <dbReference type="NCBI Taxonomy" id="279208"/>
    <lineage>
        <taxon>Bacteria</taxon>
        <taxon>Bacillati</taxon>
        <taxon>Bacillota</taxon>
        <taxon>Bacilli</taxon>
        <taxon>Bacillales</taxon>
        <taxon>Paenibacillaceae</taxon>
        <taxon>Paenibacillus</taxon>
    </lineage>
</organism>
<dbReference type="SUPFAM" id="SSF103473">
    <property type="entry name" value="MFS general substrate transporter"/>
    <property type="match status" value="1"/>
</dbReference>
<keyword evidence="11" id="KW-1185">Reference proteome</keyword>
<reference evidence="10 11" key="1">
    <citation type="submission" date="2024-09" db="EMBL/GenBank/DDBJ databases">
        <authorList>
            <person name="Sun Q."/>
            <person name="Mori K."/>
        </authorList>
    </citation>
    <scope>NUCLEOTIDE SEQUENCE [LARGE SCALE GENOMIC DNA]</scope>
    <source>
        <strain evidence="10 11">JCM 12520</strain>
    </source>
</reference>
<keyword evidence="4" id="KW-0997">Cell inner membrane</keyword>
<evidence type="ECO:0000256" key="7">
    <source>
        <dbReference type="ARBA" id="ARBA00023136"/>
    </source>
</evidence>
<dbReference type="PANTHER" id="PTHR23522:SF10">
    <property type="entry name" value="3-PHENYLPROPIONIC ACID TRANSPORTER-RELATED"/>
    <property type="match status" value="1"/>
</dbReference>
<feature type="transmembrane region" description="Helical" evidence="8">
    <location>
        <begin position="326"/>
        <end position="348"/>
    </location>
</feature>
<dbReference type="EMBL" id="JBHMAG010000017">
    <property type="protein sequence ID" value="MFB9755050.1"/>
    <property type="molecule type" value="Genomic_DNA"/>
</dbReference>
<dbReference type="Proteomes" id="UP001589619">
    <property type="component" value="Unassembled WGS sequence"/>
</dbReference>
<comment type="caution">
    <text evidence="10">The sequence shown here is derived from an EMBL/GenBank/DDBJ whole genome shotgun (WGS) entry which is preliminary data.</text>
</comment>
<feature type="transmembrane region" description="Helical" evidence="8">
    <location>
        <begin position="6"/>
        <end position="26"/>
    </location>
</feature>
<dbReference type="RefSeq" id="WP_344909007.1">
    <property type="nucleotide sequence ID" value="NZ_BAAAYO010000007.1"/>
</dbReference>
<feature type="transmembrane region" description="Helical" evidence="8">
    <location>
        <begin position="193"/>
        <end position="212"/>
    </location>
</feature>